<dbReference type="PANTHER" id="PTHR33570">
    <property type="entry name" value="4-CARBOXYMUCONOLACTONE DECARBOXYLASE FAMILY PROTEIN"/>
    <property type="match status" value="1"/>
</dbReference>
<evidence type="ECO:0000259" key="1">
    <source>
        <dbReference type="Pfam" id="PF02627"/>
    </source>
</evidence>
<dbReference type="InterPro" id="IPR003779">
    <property type="entry name" value="CMD-like"/>
</dbReference>
<feature type="domain" description="Carboxymuconolactone decarboxylase-like" evidence="1">
    <location>
        <begin position="35"/>
        <end position="114"/>
    </location>
</feature>
<sequence>MQSDPERRARGAQKIGEILGQTPEQVERSLGDVAPQLATYVLETIYGEIYQSPALDSRTRQIVTVAALATLGTAAPQLRTHIGGALRCGVTREELVEIMMQLVPYVGVAAAINGVVACREVFAAADKK</sequence>
<dbReference type="GO" id="GO:0051920">
    <property type="term" value="F:peroxiredoxin activity"/>
    <property type="evidence" value="ECO:0007669"/>
    <property type="project" value="InterPro"/>
</dbReference>
<gene>
    <name evidence="2" type="ORF">SAMN05443248_6241</name>
</gene>
<evidence type="ECO:0000313" key="3">
    <source>
        <dbReference type="Proteomes" id="UP000189796"/>
    </source>
</evidence>
<dbReference type="OrthoDB" id="9801400at2"/>
<proteinExistence type="predicted"/>
<dbReference type="SUPFAM" id="SSF69118">
    <property type="entry name" value="AhpD-like"/>
    <property type="match status" value="1"/>
</dbReference>
<dbReference type="Gene3D" id="1.20.1290.10">
    <property type="entry name" value="AhpD-like"/>
    <property type="match status" value="1"/>
</dbReference>
<accession>A0A1M5VXY3</accession>
<name>A0A1M5VXY3_9BRAD</name>
<dbReference type="InterPro" id="IPR029032">
    <property type="entry name" value="AhpD-like"/>
</dbReference>
<reference evidence="2 3" key="1">
    <citation type="submission" date="2016-11" db="EMBL/GenBank/DDBJ databases">
        <authorList>
            <person name="Jaros S."/>
            <person name="Januszkiewicz K."/>
            <person name="Wedrychowicz H."/>
        </authorList>
    </citation>
    <scope>NUCLEOTIDE SEQUENCE [LARGE SCALE GENOMIC DNA]</scope>
    <source>
        <strain evidence="2 3">GAS138</strain>
    </source>
</reference>
<dbReference type="InterPro" id="IPR052512">
    <property type="entry name" value="4CMD/NDH-1_regulator"/>
</dbReference>
<evidence type="ECO:0000313" key="2">
    <source>
        <dbReference type="EMBL" id="SHH80096.1"/>
    </source>
</evidence>
<dbReference type="EMBL" id="LT670817">
    <property type="protein sequence ID" value="SHH80096.1"/>
    <property type="molecule type" value="Genomic_DNA"/>
</dbReference>
<dbReference type="PANTHER" id="PTHR33570:SF10">
    <property type="entry name" value="GAMMA-CARBOXYMUCONOLACTONE DECARBOXYLASE"/>
    <property type="match status" value="1"/>
</dbReference>
<dbReference type="AlphaFoldDB" id="A0A1M5VXY3"/>
<protein>
    <submittedName>
        <fullName evidence="2">4-carboxymuconolactone decarboxylase</fullName>
    </submittedName>
</protein>
<dbReference type="Pfam" id="PF02627">
    <property type="entry name" value="CMD"/>
    <property type="match status" value="1"/>
</dbReference>
<dbReference type="Proteomes" id="UP000189796">
    <property type="component" value="Chromosome I"/>
</dbReference>
<organism evidence="2 3">
    <name type="scientific">Bradyrhizobium erythrophlei</name>
    <dbReference type="NCBI Taxonomy" id="1437360"/>
    <lineage>
        <taxon>Bacteria</taxon>
        <taxon>Pseudomonadati</taxon>
        <taxon>Pseudomonadota</taxon>
        <taxon>Alphaproteobacteria</taxon>
        <taxon>Hyphomicrobiales</taxon>
        <taxon>Nitrobacteraceae</taxon>
        <taxon>Bradyrhizobium</taxon>
    </lineage>
</organism>